<name>A0ABY9XPB7_9FLAO</name>
<evidence type="ECO:0000256" key="1">
    <source>
        <dbReference type="ARBA" id="ARBA00022692"/>
    </source>
</evidence>
<protein>
    <submittedName>
        <fullName evidence="6">MFS transporter</fullName>
    </submittedName>
</protein>
<evidence type="ECO:0000256" key="2">
    <source>
        <dbReference type="ARBA" id="ARBA00022989"/>
    </source>
</evidence>
<evidence type="ECO:0000259" key="5">
    <source>
        <dbReference type="PROSITE" id="PS50850"/>
    </source>
</evidence>
<dbReference type="EMBL" id="CP134537">
    <property type="protein sequence ID" value="WNH07744.1"/>
    <property type="molecule type" value="Genomic_DNA"/>
</dbReference>
<keyword evidence="2 4" id="KW-1133">Transmembrane helix</keyword>
<feature type="transmembrane region" description="Helical" evidence="4">
    <location>
        <begin position="6"/>
        <end position="30"/>
    </location>
</feature>
<dbReference type="PROSITE" id="PS50850">
    <property type="entry name" value="MFS"/>
    <property type="match status" value="1"/>
</dbReference>
<evidence type="ECO:0000313" key="7">
    <source>
        <dbReference type="Proteomes" id="UP001302806"/>
    </source>
</evidence>
<dbReference type="InterPro" id="IPR011701">
    <property type="entry name" value="MFS"/>
</dbReference>
<dbReference type="SUPFAM" id="SSF103473">
    <property type="entry name" value="MFS general substrate transporter"/>
    <property type="match status" value="1"/>
</dbReference>
<dbReference type="RefSeq" id="WP_415864620.1">
    <property type="nucleotide sequence ID" value="NZ_CP134537.1"/>
</dbReference>
<keyword evidence="1 4" id="KW-0812">Transmembrane</keyword>
<reference evidence="6 7" key="1">
    <citation type="submission" date="2023-09" db="EMBL/GenBank/DDBJ databases">
        <title>Thalassobella suaedae gen. nov., sp. nov., a marine bacterium of the family Flavobacteriaceae isolated from a halophyte Suaeda japonica.</title>
        <authorList>
            <person name="Lee S.Y."/>
            <person name="Hwang C.Y."/>
        </authorList>
    </citation>
    <scope>NUCLEOTIDE SEQUENCE [LARGE SCALE GENOMIC DNA]</scope>
    <source>
        <strain evidence="6 7">HL-DH14</strain>
    </source>
</reference>
<evidence type="ECO:0000256" key="4">
    <source>
        <dbReference type="SAM" id="Phobius"/>
    </source>
</evidence>
<organism evidence="6 7">
    <name type="scientific">Thalassobellus suaedae</name>
    <dbReference type="NCBI Taxonomy" id="3074124"/>
    <lineage>
        <taxon>Bacteria</taxon>
        <taxon>Pseudomonadati</taxon>
        <taxon>Bacteroidota</taxon>
        <taxon>Flavobacteriia</taxon>
        <taxon>Flavobacteriales</taxon>
        <taxon>Flavobacteriaceae</taxon>
        <taxon>Thalassobellus</taxon>
    </lineage>
</organism>
<dbReference type="InterPro" id="IPR020846">
    <property type="entry name" value="MFS_dom"/>
</dbReference>
<keyword evidence="3 4" id="KW-0472">Membrane</keyword>
<dbReference type="Gene3D" id="1.20.1250.20">
    <property type="entry name" value="MFS general substrate transporter like domains"/>
    <property type="match status" value="1"/>
</dbReference>
<proteinExistence type="predicted"/>
<dbReference type="Proteomes" id="UP001302806">
    <property type="component" value="Chromosome"/>
</dbReference>
<accession>A0ABY9XPB7</accession>
<dbReference type="InterPro" id="IPR036259">
    <property type="entry name" value="MFS_trans_sf"/>
</dbReference>
<feature type="domain" description="Major facilitator superfamily (MFS) profile" evidence="5">
    <location>
        <begin position="1"/>
        <end position="99"/>
    </location>
</feature>
<dbReference type="Pfam" id="PF07690">
    <property type="entry name" value="MFS_1"/>
    <property type="match status" value="1"/>
</dbReference>
<feature type="transmembrane region" description="Helical" evidence="4">
    <location>
        <begin position="51"/>
        <end position="70"/>
    </location>
</feature>
<evidence type="ECO:0000256" key="3">
    <source>
        <dbReference type="ARBA" id="ARBA00023136"/>
    </source>
</evidence>
<sequence>MVISSSFLMVILGVIFTGLGMGVLIPNANIWVMQLAPIEIRGREIGRLTTFWFMGQFLSPILLLPLLKIISLAQLFYVISIILIGLSLLFFILHLKRKK</sequence>
<evidence type="ECO:0000313" key="6">
    <source>
        <dbReference type="EMBL" id="WNH07744.1"/>
    </source>
</evidence>
<feature type="transmembrane region" description="Helical" evidence="4">
    <location>
        <begin position="76"/>
        <end position="95"/>
    </location>
</feature>
<gene>
    <name evidence="6" type="ORF">RHP51_11100</name>
</gene>